<sequence length="150" mass="16140">MTGGPLRWENVSVALIVTRADLVPDEITSRLDWEPAVARTPGSPSAFRPGVGCWVGGYDDSFSTDPHRQLDALLARLSRRATVLAELRAEGCTVQIDIAADVANRAEFTLAPAELATIAGLGLPLSFTFRSAVPNSEAVLDELFPHLKRT</sequence>
<dbReference type="InterPro" id="IPR025459">
    <property type="entry name" value="DUF4279"/>
</dbReference>
<keyword evidence="2" id="KW-1185">Reference proteome</keyword>
<organism evidence="1 2">
    <name type="scientific">Polymorphospora lycopeni</name>
    <dbReference type="NCBI Taxonomy" id="3140240"/>
    <lineage>
        <taxon>Bacteria</taxon>
        <taxon>Bacillati</taxon>
        <taxon>Actinomycetota</taxon>
        <taxon>Actinomycetes</taxon>
        <taxon>Micromonosporales</taxon>
        <taxon>Micromonosporaceae</taxon>
        <taxon>Polymorphospora</taxon>
    </lineage>
</organism>
<dbReference type="Pfam" id="PF14106">
    <property type="entry name" value="DUF4279"/>
    <property type="match status" value="1"/>
</dbReference>
<comment type="caution">
    <text evidence="1">The sequence shown here is derived from an EMBL/GenBank/DDBJ whole genome shotgun (WGS) entry which is preliminary data.</text>
</comment>
<gene>
    <name evidence="1" type="ORF">AAFH96_17515</name>
</gene>
<name>A0ABV5CSL3_9ACTN</name>
<protein>
    <submittedName>
        <fullName evidence="1">DUF4279 domain-containing protein</fullName>
    </submittedName>
</protein>
<proteinExistence type="predicted"/>
<evidence type="ECO:0000313" key="1">
    <source>
        <dbReference type="EMBL" id="MFB6394890.1"/>
    </source>
</evidence>
<dbReference type="EMBL" id="JBCGDC010000046">
    <property type="protein sequence ID" value="MFB6394890.1"/>
    <property type="molecule type" value="Genomic_DNA"/>
</dbReference>
<dbReference type="RefSeq" id="WP_364217651.1">
    <property type="nucleotide sequence ID" value="NZ_JBCGDC010000046.1"/>
</dbReference>
<reference evidence="1 2" key="1">
    <citation type="submission" date="2024-04" db="EMBL/GenBank/DDBJ databases">
        <title>Polymorphospora sp. isolated from Baiyangdian Lake in Xiong'an New Area.</title>
        <authorList>
            <person name="Zhang X."/>
            <person name="Liu J."/>
        </authorList>
    </citation>
    <scope>NUCLEOTIDE SEQUENCE [LARGE SCALE GENOMIC DNA]</scope>
    <source>
        <strain evidence="1 2">2-325</strain>
    </source>
</reference>
<accession>A0ABV5CSL3</accession>
<dbReference type="Proteomes" id="UP001582793">
    <property type="component" value="Unassembled WGS sequence"/>
</dbReference>
<evidence type="ECO:0000313" key="2">
    <source>
        <dbReference type="Proteomes" id="UP001582793"/>
    </source>
</evidence>